<evidence type="ECO:0000256" key="7">
    <source>
        <dbReference type="SAM" id="Phobius"/>
    </source>
</evidence>
<feature type="transmembrane region" description="Helical" evidence="7">
    <location>
        <begin position="291"/>
        <end position="316"/>
    </location>
</feature>
<organism evidence="9 10">
    <name type="scientific">Colletotrichum sublineola</name>
    <name type="common">Sorghum anthracnose fungus</name>
    <dbReference type="NCBI Taxonomy" id="1173701"/>
    <lineage>
        <taxon>Eukaryota</taxon>
        <taxon>Fungi</taxon>
        <taxon>Dikarya</taxon>
        <taxon>Ascomycota</taxon>
        <taxon>Pezizomycotina</taxon>
        <taxon>Sordariomycetes</taxon>
        <taxon>Hypocreomycetidae</taxon>
        <taxon>Glomerellales</taxon>
        <taxon>Glomerellaceae</taxon>
        <taxon>Colletotrichum</taxon>
        <taxon>Colletotrichum graminicola species complex</taxon>
    </lineage>
</organism>
<reference evidence="10" key="1">
    <citation type="journal article" date="2014" name="Genome Announc.">
        <title>Draft genome sequence of Colletotrichum sublineola, a destructive pathogen of cultivated sorghum.</title>
        <authorList>
            <person name="Baroncelli R."/>
            <person name="Sanz-Martin J.M."/>
            <person name="Rech G.E."/>
            <person name="Sukno S.A."/>
            <person name="Thon M.R."/>
        </authorList>
    </citation>
    <scope>NUCLEOTIDE SEQUENCE [LARGE SCALE GENOMIC DNA]</scope>
    <source>
        <strain evidence="10">TX430BB</strain>
    </source>
</reference>
<dbReference type="eggNOG" id="KOG2533">
    <property type="taxonomic scope" value="Eukaryota"/>
</dbReference>
<feature type="region of interest" description="Disordered" evidence="6">
    <location>
        <begin position="1"/>
        <end position="43"/>
    </location>
</feature>
<feature type="compositionally biased region" description="Low complexity" evidence="6">
    <location>
        <begin position="28"/>
        <end position="43"/>
    </location>
</feature>
<dbReference type="InterPro" id="IPR020846">
    <property type="entry name" value="MFS_dom"/>
</dbReference>
<feature type="domain" description="Major facilitator superfamily (MFS) profile" evidence="8">
    <location>
        <begin position="130"/>
        <end position="345"/>
    </location>
</feature>
<evidence type="ECO:0000256" key="6">
    <source>
        <dbReference type="SAM" id="MobiDB-lite"/>
    </source>
</evidence>
<comment type="caution">
    <text evidence="9">The sequence shown here is derived from an EMBL/GenBank/DDBJ whole genome shotgun (WGS) entry which is preliminary data.</text>
</comment>
<dbReference type="AlphaFoldDB" id="A0A066XDV7"/>
<sequence length="345" mass="38822">MSSQKPVSKASPPGSVTSSDHDALDSKTPVVADAAPPTAPALATQETQRMEAALGDAILRFFGIRKGPKAEVYDLDAVATQPSIWDSENVEEYKSLYIHPQWENWSAFDPSFRWTWREERAVRRKIDWKIMTWACIMFAALNIDRNNISNAVSDNMLDDLGLTRGDYNIGQTISRVGFLVAELPSQLISKRIGPDMWIPIQICLFSIISGSQFFLKGRASFLATRYLIATFQGGFIPDTILYLSYWYTGTSLPIRLAWFWMSSQLVDIGVGFAAVGLVSMRGILGYEGWRWLFLVELSLCSQGAFTFTIGLASFFLMPQCPAKTKSWWRPKGYFTEKEEKIIVNS</sequence>
<dbReference type="Gene3D" id="1.20.1250.20">
    <property type="entry name" value="MFS general substrate transporter like domains"/>
    <property type="match status" value="1"/>
</dbReference>
<feature type="non-terminal residue" evidence="9">
    <location>
        <position position="345"/>
    </location>
</feature>
<dbReference type="OrthoDB" id="1935484at2759"/>
<keyword evidence="5 7" id="KW-0472">Membrane</keyword>
<evidence type="ECO:0000313" key="9">
    <source>
        <dbReference type="EMBL" id="KDN63946.1"/>
    </source>
</evidence>
<protein>
    <submittedName>
        <fullName evidence="9">Putative major facilitator superfamily transporter</fullName>
    </submittedName>
</protein>
<dbReference type="Proteomes" id="UP000027238">
    <property type="component" value="Unassembled WGS sequence"/>
</dbReference>
<feature type="transmembrane region" description="Helical" evidence="7">
    <location>
        <begin position="257"/>
        <end position="279"/>
    </location>
</feature>
<accession>A0A066XDV7</accession>
<dbReference type="FunFam" id="1.20.1250.20:FF:000106">
    <property type="entry name" value="MFS transporter, putative"/>
    <property type="match status" value="1"/>
</dbReference>
<evidence type="ECO:0000256" key="1">
    <source>
        <dbReference type="ARBA" id="ARBA00004141"/>
    </source>
</evidence>
<keyword evidence="2" id="KW-0813">Transport</keyword>
<evidence type="ECO:0000256" key="3">
    <source>
        <dbReference type="ARBA" id="ARBA00022692"/>
    </source>
</evidence>
<evidence type="ECO:0000256" key="5">
    <source>
        <dbReference type="ARBA" id="ARBA00023136"/>
    </source>
</evidence>
<evidence type="ECO:0000256" key="4">
    <source>
        <dbReference type="ARBA" id="ARBA00022989"/>
    </source>
</evidence>
<proteinExistence type="predicted"/>
<keyword evidence="4 7" id="KW-1133">Transmembrane helix</keyword>
<dbReference type="GO" id="GO:0016020">
    <property type="term" value="C:membrane"/>
    <property type="evidence" value="ECO:0007669"/>
    <property type="project" value="UniProtKB-SubCell"/>
</dbReference>
<name>A0A066XDV7_COLSU</name>
<gene>
    <name evidence="9" type="ORF">CSUB01_06579</name>
</gene>
<evidence type="ECO:0000256" key="2">
    <source>
        <dbReference type="ARBA" id="ARBA00022448"/>
    </source>
</evidence>
<dbReference type="EMBL" id="JMSE01001178">
    <property type="protein sequence ID" value="KDN63946.1"/>
    <property type="molecule type" value="Genomic_DNA"/>
</dbReference>
<dbReference type="PROSITE" id="PS50850">
    <property type="entry name" value="MFS"/>
    <property type="match status" value="1"/>
</dbReference>
<feature type="transmembrane region" description="Helical" evidence="7">
    <location>
        <begin position="227"/>
        <end position="245"/>
    </location>
</feature>
<keyword evidence="10" id="KW-1185">Reference proteome</keyword>
<evidence type="ECO:0000259" key="8">
    <source>
        <dbReference type="PROSITE" id="PS50850"/>
    </source>
</evidence>
<dbReference type="PANTHER" id="PTHR43791:SF65">
    <property type="entry name" value="MAJOR FACILITATOR SUPERFAMILY (MFS) PROFILE DOMAIN-CONTAINING PROTEIN-RELATED"/>
    <property type="match status" value="1"/>
</dbReference>
<comment type="subcellular location">
    <subcellularLocation>
        <location evidence="1">Membrane</location>
        <topology evidence="1">Multi-pass membrane protein</topology>
    </subcellularLocation>
</comment>
<evidence type="ECO:0000313" key="10">
    <source>
        <dbReference type="Proteomes" id="UP000027238"/>
    </source>
</evidence>
<dbReference type="GO" id="GO:0022857">
    <property type="term" value="F:transmembrane transporter activity"/>
    <property type="evidence" value="ECO:0007669"/>
    <property type="project" value="InterPro"/>
</dbReference>
<keyword evidence="3 7" id="KW-0812">Transmembrane</keyword>
<dbReference type="PANTHER" id="PTHR43791">
    <property type="entry name" value="PERMEASE-RELATED"/>
    <property type="match status" value="1"/>
</dbReference>
<dbReference type="HOGENOM" id="CLU_001265_2_2_1"/>
<dbReference type="InterPro" id="IPR036259">
    <property type="entry name" value="MFS_trans_sf"/>
</dbReference>
<dbReference type="STRING" id="1173701.A0A066XDV7"/>
<dbReference type="OMA" id="SWWNPKG"/>
<dbReference type="SUPFAM" id="SSF103473">
    <property type="entry name" value="MFS general substrate transporter"/>
    <property type="match status" value="1"/>
</dbReference>